<dbReference type="STRING" id="351348.Maqu_0808"/>
<evidence type="ECO:0000313" key="1">
    <source>
        <dbReference type="EMBL" id="ABM17905.1"/>
    </source>
</evidence>
<gene>
    <name evidence="1" type="ordered locus">Maqu_0808</name>
</gene>
<dbReference type="KEGG" id="maq:Maqu_0808"/>
<dbReference type="RefSeq" id="WP_011784327.1">
    <property type="nucleotide sequence ID" value="NC_008740.1"/>
</dbReference>
<dbReference type="InterPro" id="IPR021326">
    <property type="entry name" value="DUF2931"/>
</dbReference>
<accession>A1TYT6</accession>
<reference evidence="2" key="1">
    <citation type="journal article" date="2011" name="Appl. Environ. Microbiol.">
        <title>Genomic potential of Marinobacter aquaeolei, a biogeochemical 'opportunitroph'.</title>
        <authorList>
            <person name="Singer E."/>
            <person name="Webb E.A."/>
            <person name="Nelson W.C."/>
            <person name="Heidelberg J.F."/>
            <person name="Ivanova N."/>
            <person name="Pati A."/>
            <person name="Edwards K.J."/>
        </authorList>
    </citation>
    <scope>NUCLEOTIDE SEQUENCE [LARGE SCALE GENOMIC DNA]</scope>
    <source>
        <strain evidence="2">ATCC 700491 / DSM 11845 / VT8</strain>
    </source>
</reference>
<proteinExistence type="predicted"/>
<protein>
    <recommendedName>
        <fullName evidence="3">DUF2931 family protein</fullName>
    </recommendedName>
</protein>
<evidence type="ECO:0000313" key="2">
    <source>
        <dbReference type="Proteomes" id="UP000000998"/>
    </source>
</evidence>
<sequence>MLALAFAIAGCSTWTKDESPLYIGVAAPKQYQMRVVHLQLEKPGERSWWYPVGSVSCCWIGEFGPRRVGGGEMSPFPSLIALHWFSFAEQKFYFSLIRVPEGLQDQMRKPAAHSYPDGTTGMRPRSSLVLGLAPGGQVVMWMMSQRSNAVEVMRVSATEVEGDPADFASATASYLEEHGDYLEEHGLQLDKW</sequence>
<organism evidence="1 2">
    <name type="scientific">Marinobacter nauticus (strain ATCC 700491 / DSM 11845 / VT8)</name>
    <name type="common">Marinobacter aquaeolei</name>
    <dbReference type="NCBI Taxonomy" id="351348"/>
    <lineage>
        <taxon>Bacteria</taxon>
        <taxon>Pseudomonadati</taxon>
        <taxon>Pseudomonadota</taxon>
        <taxon>Gammaproteobacteria</taxon>
        <taxon>Pseudomonadales</taxon>
        <taxon>Marinobacteraceae</taxon>
        <taxon>Marinobacter</taxon>
    </lineage>
</organism>
<dbReference type="AlphaFoldDB" id="A1TYT6"/>
<dbReference type="Pfam" id="PF11153">
    <property type="entry name" value="DUF2931"/>
    <property type="match status" value="1"/>
</dbReference>
<name>A1TYT6_MARN8</name>
<evidence type="ECO:0008006" key="3">
    <source>
        <dbReference type="Google" id="ProtNLM"/>
    </source>
</evidence>
<dbReference type="EMBL" id="CP000514">
    <property type="protein sequence ID" value="ABM17905.1"/>
    <property type="molecule type" value="Genomic_DNA"/>
</dbReference>
<dbReference type="Proteomes" id="UP000000998">
    <property type="component" value="Chromosome"/>
</dbReference>
<dbReference type="HOGENOM" id="CLU_1413676_0_0_6"/>